<name>A0A1Y6LCD1_ZYMTR</name>
<keyword evidence="10" id="KW-0732">Signal</keyword>
<feature type="binding site" evidence="8">
    <location>
        <position position="664"/>
    </location>
    <ligand>
        <name>Ca(2+)</name>
        <dbReference type="ChEBI" id="CHEBI:29108"/>
    </ligand>
</feature>
<dbReference type="PROSITE" id="PS51695">
    <property type="entry name" value="SEDOLISIN"/>
    <property type="match status" value="1"/>
</dbReference>
<dbReference type="InterPro" id="IPR050819">
    <property type="entry name" value="Tripeptidyl-peptidase_I"/>
</dbReference>
<dbReference type="PANTHER" id="PTHR14218">
    <property type="entry name" value="PROTEASE S8 TRIPEPTIDYL PEPTIDASE I CLN2"/>
    <property type="match status" value="1"/>
</dbReference>
<evidence type="ECO:0000256" key="6">
    <source>
        <dbReference type="ARBA" id="ARBA00022837"/>
    </source>
</evidence>
<feature type="chain" id="PRO_5012893288" description="Peptidase S53 domain-containing protein" evidence="10">
    <location>
        <begin position="31"/>
        <end position="687"/>
    </location>
</feature>
<dbReference type="GO" id="GO:0006508">
    <property type="term" value="P:proteolysis"/>
    <property type="evidence" value="ECO:0007669"/>
    <property type="project" value="UniProtKB-KW"/>
</dbReference>
<keyword evidence="4 8" id="KW-0378">Hydrolase</keyword>
<evidence type="ECO:0000256" key="7">
    <source>
        <dbReference type="ARBA" id="ARBA00023145"/>
    </source>
</evidence>
<evidence type="ECO:0000259" key="11">
    <source>
        <dbReference type="PROSITE" id="PS51695"/>
    </source>
</evidence>
<evidence type="ECO:0000256" key="2">
    <source>
        <dbReference type="ARBA" id="ARBA00022670"/>
    </source>
</evidence>
<sequence>MATTAASSLNMLWVPFWAAACLLAPALVHGRLIPGSHVLHEERDVERSSLAKRDRLHPETPLVMKIALKQQNMHQAEDWLKEISAPTSPNFAKFWTPEEVIEAFQPPAKSVKAVLLWLESAGVPRHTVTHSENKQWLVFGASADVAEALFHTDYHEFHDLEGRSLVGTDRIHVPRHLADSIDFVKPGVVMQPMPTSHRKRRRDVTKAVSRKREPTYPNNQRRAATNQHATGCAKEATPACISTLLNFPFPELTHATKTQSDFGTWQQGNYYLQSDLDKYWNEFLPDRIPQGTGPTFVSIDGGLRASELLLWPANASYGTENALDLQQTIPFYHPNQVVNIQIDDEYYAQNRDIGLLGPVLDAIDGSYCTSCANGICGNDPKLDPVYPNNDPHDPEATDAKDWALYRKPYQCGTFKPPAVIASSYYSFLGDDGEHTQAYAQRQCAEILKLSLQGVTFVFAAGDNGVGYSKGKSCARGRFAYSHPNGCPWVLVVGATMIEAGKTEKDPEVVWQDGPTGTQPWTDSFASGAGFSNIHPRPSYQKAVVDAYLEQHDPGLPYYTGAGLNNEKGWYNRNGRAYPDIAANAGPVGRWHDGDRDQSGGSSLASQLVGVMLARIVDERRKAGKPNPALGLVHEVLYAHPEVFRDVVSGSNPGCDTTGFSAAPGWDLPTGLGVPDYQKLLKLYLSLP</sequence>
<proteinExistence type="predicted"/>
<evidence type="ECO:0000256" key="1">
    <source>
        <dbReference type="ARBA" id="ARBA00004239"/>
    </source>
</evidence>
<feature type="binding site" evidence="8">
    <location>
        <position position="646"/>
    </location>
    <ligand>
        <name>Ca(2+)</name>
        <dbReference type="ChEBI" id="CHEBI:29108"/>
    </ligand>
</feature>
<dbReference type="InterPro" id="IPR036852">
    <property type="entry name" value="Peptidase_S8/S53_dom_sf"/>
</dbReference>
<dbReference type="InterPro" id="IPR030400">
    <property type="entry name" value="Sedolisin_dom"/>
</dbReference>
<dbReference type="PANTHER" id="PTHR14218:SF19">
    <property type="entry name" value="SERINE PROTEASE AORO, PUTATIVE (AFU_ORTHOLOGUE AFUA_6G10250)-RELATED"/>
    <property type="match status" value="1"/>
</dbReference>
<evidence type="ECO:0000313" key="13">
    <source>
        <dbReference type="Proteomes" id="UP000215453"/>
    </source>
</evidence>
<evidence type="ECO:0000256" key="9">
    <source>
        <dbReference type="SAM" id="MobiDB-lite"/>
    </source>
</evidence>
<dbReference type="SMART" id="SM00944">
    <property type="entry name" value="Pro-kuma_activ"/>
    <property type="match status" value="1"/>
</dbReference>
<feature type="binding site" evidence="8">
    <location>
        <position position="666"/>
    </location>
    <ligand>
        <name>Ca(2+)</name>
        <dbReference type="ChEBI" id="CHEBI:29108"/>
    </ligand>
</feature>
<feature type="binding site" evidence="8">
    <location>
        <position position="645"/>
    </location>
    <ligand>
        <name>Ca(2+)</name>
        <dbReference type="ChEBI" id="CHEBI:29108"/>
    </ligand>
</feature>
<accession>A0A1Y6LCD1</accession>
<dbReference type="CDD" id="cd11377">
    <property type="entry name" value="Pro-peptidase_S53"/>
    <property type="match status" value="1"/>
</dbReference>
<keyword evidence="7" id="KW-0865">Zymogen</keyword>
<evidence type="ECO:0000313" key="12">
    <source>
        <dbReference type="EMBL" id="SMY20990.1"/>
    </source>
</evidence>
<feature type="domain" description="Peptidase S53" evidence="11">
    <location>
        <begin position="235"/>
        <end position="686"/>
    </location>
</feature>
<dbReference type="GO" id="GO:0004252">
    <property type="term" value="F:serine-type endopeptidase activity"/>
    <property type="evidence" value="ECO:0007669"/>
    <property type="project" value="UniProtKB-UniRule"/>
</dbReference>
<organism evidence="12 13">
    <name type="scientific">Zymoseptoria tritici ST99CH_1A5</name>
    <dbReference type="NCBI Taxonomy" id="1276529"/>
    <lineage>
        <taxon>Eukaryota</taxon>
        <taxon>Fungi</taxon>
        <taxon>Dikarya</taxon>
        <taxon>Ascomycota</taxon>
        <taxon>Pezizomycotina</taxon>
        <taxon>Dothideomycetes</taxon>
        <taxon>Dothideomycetidae</taxon>
        <taxon>Mycosphaerellales</taxon>
        <taxon>Mycosphaerellaceae</taxon>
        <taxon>Zymoseptoria</taxon>
    </lineage>
</organism>
<dbReference type="Gene3D" id="3.40.50.200">
    <property type="entry name" value="Peptidase S8/S53 domain"/>
    <property type="match status" value="1"/>
</dbReference>
<feature type="active site" description="Charge relay system" evidence="8">
    <location>
        <position position="324"/>
    </location>
</feature>
<dbReference type="GO" id="GO:0005576">
    <property type="term" value="C:extracellular region"/>
    <property type="evidence" value="ECO:0007669"/>
    <property type="project" value="UniProtKB-SubCell"/>
</dbReference>
<feature type="compositionally biased region" description="Polar residues" evidence="9">
    <location>
        <begin position="216"/>
        <end position="229"/>
    </location>
</feature>
<dbReference type="Proteomes" id="UP000215453">
    <property type="component" value="Chromosome 2"/>
</dbReference>
<evidence type="ECO:0000256" key="5">
    <source>
        <dbReference type="ARBA" id="ARBA00022825"/>
    </source>
</evidence>
<keyword evidence="3 8" id="KW-0479">Metal-binding</keyword>
<evidence type="ECO:0000256" key="4">
    <source>
        <dbReference type="ARBA" id="ARBA00022801"/>
    </source>
</evidence>
<dbReference type="SUPFAM" id="SSF54897">
    <property type="entry name" value="Protease propeptides/inhibitors"/>
    <property type="match status" value="1"/>
</dbReference>
<keyword evidence="5 8" id="KW-0720">Serine protease</keyword>
<feature type="region of interest" description="Disordered" evidence="9">
    <location>
        <begin position="189"/>
        <end position="230"/>
    </location>
</feature>
<feature type="active site" description="Charge relay system" evidence="8">
    <location>
        <position position="320"/>
    </location>
</feature>
<dbReference type="GO" id="GO:0008240">
    <property type="term" value="F:tripeptidyl-peptidase activity"/>
    <property type="evidence" value="ECO:0007669"/>
    <property type="project" value="TreeGrafter"/>
</dbReference>
<dbReference type="CDD" id="cd04056">
    <property type="entry name" value="Peptidases_S53"/>
    <property type="match status" value="1"/>
</dbReference>
<gene>
    <name evidence="12" type="ORF">ZT1A5_G2426</name>
</gene>
<dbReference type="InterPro" id="IPR015366">
    <property type="entry name" value="S53_propep"/>
</dbReference>
<comment type="subcellular location">
    <subcellularLocation>
        <location evidence="1">Secreted</location>
        <location evidence="1">Extracellular space</location>
    </subcellularLocation>
</comment>
<dbReference type="SUPFAM" id="SSF52743">
    <property type="entry name" value="Subtilisin-like"/>
    <property type="match status" value="1"/>
</dbReference>
<keyword evidence="2 8" id="KW-0645">Protease</keyword>
<dbReference type="GO" id="GO:0046872">
    <property type="term" value="F:metal ion binding"/>
    <property type="evidence" value="ECO:0007669"/>
    <property type="project" value="UniProtKB-UniRule"/>
</dbReference>
<keyword evidence="6 8" id="KW-0106">Calcium</keyword>
<dbReference type="AlphaFoldDB" id="A0A1Y6LCD1"/>
<protein>
    <recommendedName>
        <fullName evidence="11">Peptidase S53 domain-containing protein</fullName>
    </recommendedName>
</protein>
<feature type="signal peptide" evidence="10">
    <location>
        <begin position="1"/>
        <end position="30"/>
    </location>
</feature>
<feature type="active site" description="Charge relay system" evidence="8">
    <location>
        <position position="602"/>
    </location>
</feature>
<evidence type="ECO:0000256" key="8">
    <source>
        <dbReference type="PROSITE-ProRule" id="PRU01032"/>
    </source>
</evidence>
<reference evidence="12 13" key="1">
    <citation type="submission" date="2016-10" db="EMBL/GenBank/DDBJ databases">
        <authorList>
            <person name="Varghese N."/>
        </authorList>
    </citation>
    <scope>NUCLEOTIDE SEQUENCE [LARGE SCALE GENOMIC DNA]</scope>
</reference>
<evidence type="ECO:0000256" key="10">
    <source>
        <dbReference type="SAM" id="SignalP"/>
    </source>
</evidence>
<comment type="cofactor">
    <cofactor evidence="8">
        <name>Ca(2+)</name>
        <dbReference type="ChEBI" id="CHEBI:29108"/>
    </cofactor>
    <text evidence="8">Binds 1 Ca(2+) ion per subunit.</text>
</comment>
<dbReference type="Pfam" id="PF09286">
    <property type="entry name" value="Pro-kuma_activ"/>
    <property type="match status" value="1"/>
</dbReference>
<evidence type="ECO:0000256" key="3">
    <source>
        <dbReference type="ARBA" id="ARBA00022723"/>
    </source>
</evidence>
<dbReference type="EMBL" id="LT882677">
    <property type="protein sequence ID" value="SMY20990.1"/>
    <property type="molecule type" value="Genomic_DNA"/>
</dbReference>